<dbReference type="InterPro" id="IPR057446">
    <property type="entry name" value="PH_bac"/>
</dbReference>
<evidence type="ECO:0000259" key="3">
    <source>
        <dbReference type="Pfam" id="PF25362"/>
    </source>
</evidence>
<accession>A0ABT1IM00</accession>
<gene>
    <name evidence="4" type="ORF">LV75_006215</name>
</gene>
<feature type="domain" description="PH" evidence="3">
    <location>
        <begin position="50"/>
        <end position="166"/>
    </location>
</feature>
<reference evidence="4 5" key="1">
    <citation type="submission" date="2022-06" db="EMBL/GenBank/DDBJ databases">
        <title>Genomic Encyclopedia of Archaeal and Bacterial Type Strains, Phase II (KMG-II): from individual species to whole genera.</title>
        <authorList>
            <person name="Goeker M."/>
        </authorList>
    </citation>
    <scope>NUCLEOTIDE SEQUENCE [LARGE SCALE GENOMIC DNA]</scope>
    <source>
        <strain evidence="4 5">DSM 44255</strain>
    </source>
</reference>
<organism evidence="4 5">
    <name type="scientific">Actinokineospora diospyrosa</name>
    <dbReference type="NCBI Taxonomy" id="103728"/>
    <lineage>
        <taxon>Bacteria</taxon>
        <taxon>Bacillati</taxon>
        <taxon>Actinomycetota</taxon>
        <taxon>Actinomycetes</taxon>
        <taxon>Pseudonocardiales</taxon>
        <taxon>Pseudonocardiaceae</taxon>
        <taxon>Actinokineospora</taxon>
    </lineage>
</organism>
<dbReference type="RefSeq" id="WP_253890877.1">
    <property type="nucleotide sequence ID" value="NZ_BAAAVB010000017.1"/>
</dbReference>
<evidence type="ECO:0000256" key="2">
    <source>
        <dbReference type="SAM" id="Phobius"/>
    </source>
</evidence>
<dbReference type="Pfam" id="PF25362">
    <property type="entry name" value="bPH_11"/>
    <property type="match status" value="1"/>
</dbReference>
<dbReference type="EMBL" id="JAMTCO010000018">
    <property type="protein sequence ID" value="MCP2273684.1"/>
    <property type="molecule type" value="Genomic_DNA"/>
</dbReference>
<evidence type="ECO:0000313" key="5">
    <source>
        <dbReference type="Proteomes" id="UP001205185"/>
    </source>
</evidence>
<keyword evidence="2" id="KW-0812">Transmembrane</keyword>
<feature type="compositionally biased region" description="Low complexity" evidence="1">
    <location>
        <begin position="170"/>
        <end position="181"/>
    </location>
</feature>
<evidence type="ECO:0000256" key="1">
    <source>
        <dbReference type="SAM" id="MobiDB-lite"/>
    </source>
</evidence>
<name>A0ABT1IM00_9PSEU</name>
<feature type="transmembrane region" description="Helical" evidence="2">
    <location>
        <begin position="6"/>
        <end position="25"/>
    </location>
</feature>
<keyword evidence="5" id="KW-1185">Reference proteome</keyword>
<sequence>MNRFTLTLLFLAVLALLVLLMWWGYRNRARRQAEVLPPFPDAPAALLAAISDGTAVTLLPPSTGVYASTVTTASWQDRVAIGDIGFRADATAYLVADGVLIDRVGATAVWIPAGAVREARTEAGIAGKVMGGDGLLVVRWAVDSHEFDTGFRADDKDDYDRWVPAVRALSSSKTSPSGPTPTDAPEVRDGE</sequence>
<dbReference type="Proteomes" id="UP001205185">
    <property type="component" value="Unassembled WGS sequence"/>
</dbReference>
<evidence type="ECO:0000313" key="4">
    <source>
        <dbReference type="EMBL" id="MCP2273684.1"/>
    </source>
</evidence>
<keyword evidence="2" id="KW-1133">Transmembrane helix</keyword>
<comment type="caution">
    <text evidence="4">The sequence shown here is derived from an EMBL/GenBank/DDBJ whole genome shotgun (WGS) entry which is preliminary data.</text>
</comment>
<feature type="region of interest" description="Disordered" evidence="1">
    <location>
        <begin position="169"/>
        <end position="191"/>
    </location>
</feature>
<protein>
    <recommendedName>
        <fullName evidence="3">PH domain-containing protein</fullName>
    </recommendedName>
</protein>
<keyword evidence="2" id="KW-0472">Membrane</keyword>
<proteinExistence type="predicted"/>